<accession>A0A1J5PCL1</accession>
<protein>
    <submittedName>
        <fullName evidence="1">Uncharacterized protein</fullName>
    </submittedName>
</protein>
<gene>
    <name evidence="1" type="ORF">GALL_555020</name>
</gene>
<sequence length="135" mass="13922">MAFVVPRTGTDRIVAAGTVIDAPGLGAISAPLPFAASNHGETPMSAPRARIRPRTSATWSLPNPASPCRTVTRTTVGLDSTRPTGSGTARTDCVTSIDSIRRAGRLPATTVTALLNGGPAAPVTVSRYVHTCSVW</sequence>
<reference evidence="1" key="1">
    <citation type="submission" date="2016-10" db="EMBL/GenBank/DDBJ databases">
        <title>Sequence of Gallionella enrichment culture.</title>
        <authorList>
            <person name="Poehlein A."/>
            <person name="Muehling M."/>
            <person name="Daniel R."/>
        </authorList>
    </citation>
    <scope>NUCLEOTIDE SEQUENCE</scope>
</reference>
<proteinExistence type="predicted"/>
<comment type="caution">
    <text evidence="1">The sequence shown here is derived from an EMBL/GenBank/DDBJ whole genome shotgun (WGS) entry which is preliminary data.</text>
</comment>
<name>A0A1J5PCL1_9ZZZZ</name>
<evidence type="ECO:0000313" key="1">
    <source>
        <dbReference type="EMBL" id="OIQ62963.1"/>
    </source>
</evidence>
<dbReference type="AlphaFoldDB" id="A0A1J5PCL1"/>
<organism evidence="1">
    <name type="scientific">mine drainage metagenome</name>
    <dbReference type="NCBI Taxonomy" id="410659"/>
    <lineage>
        <taxon>unclassified sequences</taxon>
        <taxon>metagenomes</taxon>
        <taxon>ecological metagenomes</taxon>
    </lineage>
</organism>
<dbReference type="EMBL" id="MLJW01009432">
    <property type="protein sequence ID" value="OIQ62963.1"/>
    <property type="molecule type" value="Genomic_DNA"/>
</dbReference>